<keyword evidence="1" id="KW-1133">Transmembrane helix</keyword>
<accession>A0A8S5SD54</accession>
<protein>
    <submittedName>
        <fullName evidence="2">Tail tape measure</fullName>
    </submittedName>
</protein>
<dbReference type="EMBL" id="BK032573">
    <property type="protein sequence ID" value="DAF48739.1"/>
    <property type="molecule type" value="Genomic_DNA"/>
</dbReference>
<dbReference type="PANTHER" id="PTHR37813">
    <property type="entry name" value="FELS-2 PROPHAGE PROTEIN"/>
    <property type="match status" value="1"/>
</dbReference>
<organism evidence="2">
    <name type="scientific">Siphoviridae sp. ctt1f11</name>
    <dbReference type="NCBI Taxonomy" id="2827959"/>
    <lineage>
        <taxon>Viruses</taxon>
        <taxon>Duplodnaviria</taxon>
        <taxon>Heunggongvirae</taxon>
        <taxon>Uroviricota</taxon>
        <taxon>Caudoviricetes</taxon>
    </lineage>
</organism>
<feature type="transmembrane region" description="Helical" evidence="1">
    <location>
        <begin position="371"/>
        <end position="395"/>
    </location>
</feature>
<feature type="transmembrane region" description="Helical" evidence="1">
    <location>
        <begin position="416"/>
        <end position="439"/>
    </location>
</feature>
<evidence type="ECO:0000313" key="2">
    <source>
        <dbReference type="EMBL" id="DAF48739.1"/>
    </source>
</evidence>
<proteinExistence type="predicted"/>
<dbReference type="PANTHER" id="PTHR37813:SF1">
    <property type="entry name" value="FELS-2 PROPHAGE PROTEIN"/>
    <property type="match status" value="1"/>
</dbReference>
<keyword evidence="1" id="KW-0472">Membrane</keyword>
<reference evidence="2" key="1">
    <citation type="journal article" date="2021" name="Proc. Natl. Acad. Sci. U.S.A.">
        <title>A Catalog of Tens of Thousands of Viruses from Human Metagenomes Reveals Hidden Associations with Chronic Diseases.</title>
        <authorList>
            <person name="Tisza M.J."/>
            <person name="Buck C.B."/>
        </authorList>
    </citation>
    <scope>NUCLEOTIDE SEQUENCE</scope>
    <source>
        <strain evidence="2">Ctt1f11</strain>
    </source>
</reference>
<feature type="transmembrane region" description="Helical" evidence="1">
    <location>
        <begin position="617"/>
        <end position="643"/>
    </location>
</feature>
<name>A0A8S5SD54_9CAUD</name>
<sequence>MAKKALEIEISGKSVKFIQAVKKAQAATRSMHSEMSSVDKLMKNDPLNATLMKQKGQILNEQLIGTKKHLADLRANQEKVKAAFERGDIGADEYRKFQREIIATEQKIAQLEKAQARYVASQTRIGQLGAKYTLLGQKIEAVGQKMKAVSIAAGVVAAALGGVAYKAARQADDLNTLSKQYGISTKDLQMYKSAAELVDVPVEALAKTHSKLKKNMLAASQSASGSAAKAFNALGISVTDSSGHLRNGNAVYDEAIMKLGKMKNATERDAYAMAIFGKSAADLNPLILDGGETYRKVSEIFRKNKLEPISQSALDRANAFNDQIDIIKMVAARAIQIIGTKMAGFLLPAITAVQEKFSSLAGKIAGLSGGALSAILGIAGGLAIFAPATIFVGKFAQAFGSSLTTISRMLPLLSRVWGLLAANPIILVVAGIVALVAIFGKLGASAENVGAKVAAFATGLANKISSVATMISAHGPEIAQAGIQVLTAVINGIVQAAPALLSAIGQMALAIGQTLVASAPAIVASLGSIVSNIGSMIRAHAPSIFQEGAEMLKNLVQGFANALPSIVGHIANAITGIANFVKQNWPTIIQTGTELLITLGQGIVQAIPSVVAHIPQVLAAIVSAIVALAGALLSAGAHIIAALARGIASGFGHVISTVASKAARIPSAIKRGVGSLLGIGAHLIEGLKQGMMNKFNHLISWIGNKASAIKKKITSVLDIHSPSRFTIWVGEMMNAGLVKGGEQSFSKVLNSYGANMDALKERMTVGSFDTGTIAASPMGAGNQTVVTQVIHFHEPVQSPIDTERALKRQAVIMGLAGR</sequence>
<evidence type="ECO:0000256" key="1">
    <source>
        <dbReference type="SAM" id="Phobius"/>
    </source>
</evidence>
<keyword evidence="1" id="KW-0812">Transmembrane</keyword>